<organism evidence="1 2">
    <name type="scientific">Eiseniibacteriota bacterium</name>
    <dbReference type="NCBI Taxonomy" id="2212470"/>
    <lineage>
        <taxon>Bacteria</taxon>
        <taxon>Candidatus Eiseniibacteriota</taxon>
    </lineage>
</organism>
<sequence length="199" mass="21137">MDAGRVVPVRSAAGLILLAATLLATPGRATSLRHLDVHDLTLESSDIVIGVVEGSRSYWNDARTRILTDVDVRVTRSLKGNPGARLTLTQLGGEVDGARYTVPGCPAFQAGEEALFFVWRDARGRAQVNGLGQGKFDIRRDPATGVRTVQRAGPGFAVRDVRALRALPAGEAQPQLLLDDLIAEIGRALADGAGRAPPR</sequence>
<dbReference type="EMBL" id="VBPB01000151">
    <property type="protein sequence ID" value="TMQ71669.1"/>
    <property type="molecule type" value="Genomic_DNA"/>
</dbReference>
<gene>
    <name evidence="1" type="ORF">E6K81_09560</name>
</gene>
<reference evidence="1 2" key="1">
    <citation type="journal article" date="2019" name="Nat. Microbiol.">
        <title>Mediterranean grassland soil C-N compound turnover is dependent on rainfall and depth, and is mediated by genomically divergent microorganisms.</title>
        <authorList>
            <person name="Diamond S."/>
            <person name="Andeer P.F."/>
            <person name="Li Z."/>
            <person name="Crits-Christoph A."/>
            <person name="Burstein D."/>
            <person name="Anantharaman K."/>
            <person name="Lane K.R."/>
            <person name="Thomas B.C."/>
            <person name="Pan C."/>
            <person name="Northen T.R."/>
            <person name="Banfield J.F."/>
        </authorList>
    </citation>
    <scope>NUCLEOTIDE SEQUENCE [LARGE SCALE GENOMIC DNA]</scope>
    <source>
        <strain evidence="1">WS_11</strain>
    </source>
</reference>
<name>A0A538U7J7_UNCEI</name>
<evidence type="ECO:0000313" key="1">
    <source>
        <dbReference type="EMBL" id="TMQ71669.1"/>
    </source>
</evidence>
<dbReference type="AlphaFoldDB" id="A0A538U7J7"/>
<accession>A0A538U7J7</accession>
<proteinExistence type="predicted"/>
<comment type="caution">
    <text evidence="1">The sequence shown here is derived from an EMBL/GenBank/DDBJ whole genome shotgun (WGS) entry which is preliminary data.</text>
</comment>
<protein>
    <submittedName>
        <fullName evidence="1">Uncharacterized protein</fullName>
    </submittedName>
</protein>
<dbReference type="Proteomes" id="UP000319771">
    <property type="component" value="Unassembled WGS sequence"/>
</dbReference>
<evidence type="ECO:0000313" key="2">
    <source>
        <dbReference type="Proteomes" id="UP000319771"/>
    </source>
</evidence>